<sequence length="1036" mass="103200">MDEKTGRAAILRMAMLRLAGSASSAALAVTLAAEPGWAQQVIGGNDTEVVDGSDPSGTGPGTQPSPWTINNHLAVGDQTGDDAALVIRNGGVVSNITGGLGIDLGASGTVTVTGTGSTWSNSSDLYIGFDGTGALSIDDGGAVDNVNGYIGYFSGAASGGVTVTGSGTIWTNSQELVIGDSGAGTLIISNGGTVNSASGYISNDSSASGGVIVTGANSLWSNSADVSVGEAGVGALTISDGGSVTAGEGYVGFSTDGIGVVSVTGAGANWINSGALYVGIFGSGSVTVENGGMVSAAGVVLADDSGAAGTVELVGSVGGGRGVLETGYVDSGAGDANLVFDGGILRATGNEANFLGGFSTGEVTFDAGGAFLDTNGFAIGIAADLQGTGGLTKQGTGTLTLSGTNSYAGVTTLEAGTLLAGSAGAFVQNGAYAVNGGILDLGGFDLTMTQLSGSSGEIAIGSADLTLDQASDSTYGGILSGTGDFTMLGTGTLRLTGNSSGFTGTTTISDGRLIVNGSLGGILMMTGGTLAGSGHIGAVTAGAGVTIAPGNSIGTLTIGGNLTFDPSSTYEVEVDPGSTASELISVTGTAFLNGASVAHVGMNGDYKPFSTYTILTATGGISGTFGAVTSNYAFLVAGLSYDPNNVYLEIARNDVSFADMAATRNQMAAAQAAENLGTGNDIYDAIVRLPSDETEVQASFDALSGEIHASIKTALISQSLFVREAANQRLRSAFGDSGVAVAPRQAFSPGGPELIYANASDMPVFWSTAFGGLSEASTDGNAATLRHQTGGFLAGVDTAYDDIRFGLMAGFSNSGFDPRHRASSGSSNDYHLGLYAGTEWGNFAFRSGLAHSWHEIDTSRRVVIGSFEDRLEAGYGAGTLQAFAELGYRFDTAAASFEPFVNLAHVGVRTAGFTEEGGAAALHSAGRTTDTTDTTMTTLGLHVEMDIGQGGVGATLRGMAGWRHAAGDIVPLSHMAFAGGDRFTVAGVPLAADAFVLDAGLDFDFSASSSLGIAYSGQVAEDAQQHGVKTTLSVKF</sequence>
<dbReference type="Pfam" id="PF12951">
    <property type="entry name" value="PATR"/>
    <property type="match status" value="2"/>
</dbReference>
<feature type="signal peptide" evidence="3">
    <location>
        <begin position="1"/>
        <end position="28"/>
    </location>
</feature>
<dbReference type="SMART" id="SM00869">
    <property type="entry name" value="Autotransporter"/>
    <property type="match status" value="1"/>
</dbReference>
<dbReference type="Pfam" id="PF03797">
    <property type="entry name" value="Autotransporter"/>
    <property type="match status" value="1"/>
</dbReference>
<dbReference type="InterPro" id="IPR030895">
    <property type="entry name" value="T5SS_PEPC_rpt"/>
</dbReference>
<evidence type="ECO:0000313" key="5">
    <source>
        <dbReference type="EMBL" id="SCB59684.1"/>
    </source>
</evidence>
<organism evidence="5 6">
    <name type="scientific">Rhizobium aethiopicum</name>
    <dbReference type="NCBI Taxonomy" id="1138170"/>
    <lineage>
        <taxon>Bacteria</taxon>
        <taxon>Pseudomonadati</taxon>
        <taxon>Pseudomonadota</taxon>
        <taxon>Alphaproteobacteria</taxon>
        <taxon>Hyphomicrobiales</taxon>
        <taxon>Rhizobiaceae</taxon>
        <taxon>Rhizobium/Agrobacterium group</taxon>
        <taxon>Rhizobium</taxon>
    </lineage>
</organism>
<dbReference type="InterPro" id="IPR005546">
    <property type="entry name" value="Autotransporte_beta"/>
</dbReference>
<feature type="compositionally biased region" description="Low complexity" evidence="2">
    <location>
        <begin position="52"/>
        <end position="66"/>
    </location>
</feature>
<dbReference type="STRING" id="1138170.GA0061105_10841"/>
<dbReference type="GO" id="GO:0019867">
    <property type="term" value="C:outer membrane"/>
    <property type="evidence" value="ECO:0007669"/>
    <property type="project" value="InterPro"/>
</dbReference>
<reference evidence="5 6" key="1">
    <citation type="submission" date="2016-08" db="EMBL/GenBank/DDBJ databases">
        <authorList>
            <person name="Seilhamer J.J."/>
        </authorList>
    </citation>
    <scope>NUCLEOTIDE SEQUENCE [LARGE SCALE GENOMIC DNA]</scope>
    <source>
        <strain evidence="5 6">HBR26</strain>
    </source>
</reference>
<evidence type="ECO:0000256" key="2">
    <source>
        <dbReference type="SAM" id="MobiDB-lite"/>
    </source>
</evidence>
<evidence type="ECO:0000259" key="4">
    <source>
        <dbReference type="PROSITE" id="PS51208"/>
    </source>
</evidence>
<dbReference type="Gene3D" id="2.40.128.130">
    <property type="entry name" value="Autotransporter beta-domain"/>
    <property type="match status" value="1"/>
</dbReference>
<dbReference type="InterPro" id="IPR036709">
    <property type="entry name" value="Autotransporte_beta_dom_sf"/>
</dbReference>
<dbReference type="RefSeq" id="WP_092751921.1">
    <property type="nucleotide sequence ID" value="NZ_FMAJ01000008.1"/>
</dbReference>
<dbReference type="NCBIfam" id="TIGR02601">
    <property type="entry name" value="autotrns_rpt"/>
    <property type="match status" value="2"/>
</dbReference>
<dbReference type="InterPro" id="IPR011050">
    <property type="entry name" value="Pectin_lyase_fold/virulence"/>
</dbReference>
<gene>
    <name evidence="5" type="ORF">GA0061105_10841</name>
</gene>
<dbReference type="EMBL" id="FMAJ01000008">
    <property type="protein sequence ID" value="SCB59684.1"/>
    <property type="molecule type" value="Genomic_DNA"/>
</dbReference>
<dbReference type="SUPFAM" id="SSF51126">
    <property type="entry name" value="Pectin lyase-like"/>
    <property type="match status" value="2"/>
</dbReference>
<dbReference type="InterPro" id="IPR013425">
    <property type="entry name" value="Autotrns_rpt"/>
</dbReference>
<dbReference type="NCBIfam" id="TIGR01414">
    <property type="entry name" value="autotrans_barl"/>
    <property type="match status" value="1"/>
</dbReference>
<feature type="domain" description="Autotransporter" evidence="4">
    <location>
        <begin position="758"/>
        <end position="1036"/>
    </location>
</feature>
<evidence type="ECO:0000256" key="3">
    <source>
        <dbReference type="SAM" id="SignalP"/>
    </source>
</evidence>
<evidence type="ECO:0000313" key="6">
    <source>
        <dbReference type="Proteomes" id="UP000198723"/>
    </source>
</evidence>
<protein>
    <submittedName>
        <fullName evidence="5">Outer membrane autotransporter barrel domain-containing protein</fullName>
    </submittedName>
</protein>
<dbReference type="Proteomes" id="UP000198723">
    <property type="component" value="Unassembled WGS sequence"/>
</dbReference>
<dbReference type="NCBIfam" id="TIGR04393">
    <property type="entry name" value="rpt_T5SS_PEPC"/>
    <property type="match status" value="4"/>
</dbReference>
<feature type="region of interest" description="Disordered" evidence="2">
    <location>
        <begin position="45"/>
        <end position="67"/>
    </location>
</feature>
<keyword evidence="1 3" id="KW-0732">Signal</keyword>
<dbReference type="PROSITE" id="PS51208">
    <property type="entry name" value="AUTOTRANSPORTER"/>
    <property type="match status" value="1"/>
</dbReference>
<dbReference type="SUPFAM" id="SSF103515">
    <property type="entry name" value="Autotransporter"/>
    <property type="match status" value="1"/>
</dbReference>
<dbReference type="InterPro" id="IPR006315">
    <property type="entry name" value="OM_autotransptr_brl_dom"/>
</dbReference>
<evidence type="ECO:0000256" key="1">
    <source>
        <dbReference type="ARBA" id="ARBA00022729"/>
    </source>
</evidence>
<proteinExistence type="predicted"/>
<accession>A0A1C3Y5D0</accession>
<dbReference type="AlphaFoldDB" id="A0A1C3Y5D0"/>
<name>A0A1C3Y5D0_9HYPH</name>
<feature type="chain" id="PRO_5008687332" evidence="3">
    <location>
        <begin position="29"/>
        <end position="1036"/>
    </location>
</feature>